<proteinExistence type="predicted"/>
<sequence>MSYFKLYQRKSGTSLKALTLIARCRLKRHSTHKKSHHQPQWGGSGKTFCARKLGTGSETGSVRRLGGHAVLRGVGWPTLVYDAHRGSAELCANVSFGTKGKGFWARLRLSQGGHTFDQHNGTCQAHIHLAP</sequence>
<dbReference type="EMBL" id="JACAGC010000015">
    <property type="protein sequence ID" value="KAF6317484.1"/>
    <property type="molecule type" value="Genomic_DNA"/>
</dbReference>
<accession>A0A7J7UXE3</accession>
<protein>
    <submittedName>
        <fullName evidence="1">Uncharacterized protein</fullName>
    </submittedName>
</protein>
<organism evidence="1 2">
    <name type="scientific">Rhinolophus ferrumequinum</name>
    <name type="common">Greater horseshoe bat</name>
    <dbReference type="NCBI Taxonomy" id="59479"/>
    <lineage>
        <taxon>Eukaryota</taxon>
        <taxon>Metazoa</taxon>
        <taxon>Chordata</taxon>
        <taxon>Craniata</taxon>
        <taxon>Vertebrata</taxon>
        <taxon>Euteleostomi</taxon>
        <taxon>Mammalia</taxon>
        <taxon>Eutheria</taxon>
        <taxon>Laurasiatheria</taxon>
        <taxon>Chiroptera</taxon>
        <taxon>Yinpterochiroptera</taxon>
        <taxon>Rhinolophoidea</taxon>
        <taxon>Rhinolophidae</taxon>
        <taxon>Rhinolophinae</taxon>
        <taxon>Rhinolophus</taxon>
    </lineage>
</organism>
<reference evidence="1 2" key="1">
    <citation type="journal article" date="2020" name="Nature">
        <title>Six reference-quality genomes reveal evolution of bat adaptations.</title>
        <authorList>
            <person name="Jebb D."/>
            <person name="Huang Z."/>
            <person name="Pippel M."/>
            <person name="Hughes G.M."/>
            <person name="Lavrichenko K."/>
            <person name="Devanna P."/>
            <person name="Winkler S."/>
            <person name="Jermiin L.S."/>
            <person name="Skirmuntt E.C."/>
            <person name="Katzourakis A."/>
            <person name="Burkitt-Gray L."/>
            <person name="Ray D.A."/>
            <person name="Sullivan K.A.M."/>
            <person name="Roscito J.G."/>
            <person name="Kirilenko B.M."/>
            <person name="Davalos L.M."/>
            <person name="Corthals A.P."/>
            <person name="Power M.L."/>
            <person name="Jones G."/>
            <person name="Ransome R.D."/>
            <person name="Dechmann D.K.N."/>
            <person name="Locatelli A.G."/>
            <person name="Puechmaille S.J."/>
            <person name="Fedrigo O."/>
            <person name="Jarvis E.D."/>
            <person name="Hiller M."/>
            <person name="Vernes S.C."/>
            <person name="Myers E.W."/>
            <person name="Teeling E.C."/>
        </authorList>
    </citation>
    <scope>NUCLEOTIDE SEQUENCE [LARGE SCALE GENOMIC DNA]</scope>
    <source>
        <strain evidence="1">MRhiFer1</strain>
        <tissue evidence="1">Lung</tissue>
    </source>
</reference>
<name>A0A7J7UXE3_RHIFE</name>
<evidence type="ECO:0000313" key="1">
    <source>
        <dbReference type="EMBL" id="KAF6317484.1"/>
    </source>
</evidence>
<comment type="caution">
    <text evidence="1">The sequence shown here is derived from an EMBL/GenBank/DDBJ whole genome shotgun (WGS) entry which is preliminary data.</text>
</comment>
<evidence type="ECO:0000313" key="2">
    <source>
        <dbReference type="Proteomes" id="UP000585614"/>
    </source>
</evidence>
<dbReference type="AlphaFoldDB" id="A0A7J7UXE3"/>
<dbReference type="Proteomes" id="UP000585614">
    <property type="component" value="Unassembled WGS sequence"/>
</dbReference>
<gene>
    <name evidence="1" type="ORF">mRhiFer1_008534</name>
</gene>